<proteinExistence type="predicted"/>
<dbReference type="RefSeq" id="WP_120170270.1">
    <property type="nucleotide sequence ID" value="NZ_MCIB01000036.1"/>
</dbReference>
<dbReference type="Proteomes" id="UP000284177">
    <property type="component" value="Unassembled WGS sequence"/>
</dbReference>
<dbReference type="PANTHER" id="PTHR40101">
    <property type="entry name" value="CONSERVED PROTEIN"/>
    <property type="match status" value="1"/>
</dbReference>
<gene>
    <name evidence="2" type="ORF">BET03_04865</name>
</gene>
<accession>A0A419SY04</accession>
<dbReference type="OrthoDB" id="5505478at2"/>
<evidence type="ECO:0000313" key="3">
    <source>
        <dbReference type="Proteomes" id="UP000284177"/>
    </source>
</evidence>
<dbReference type="AlphaFoldDB" id="A0A419SY04"/>
<keyword evidence="3" id="KW-1185">Reference proteome</keyword>
<name>A0A419SY04_9FIRM</name>
<protein>
    <submittedName>
        <fullName evidence="2">Ferredoxin</fullName>
    </submittedName>
</protein>
<sequence length="176" mass="18957">MIYRSDEAEKKALISTAEKMCVAARTAPKGKGIDNIVTAILTDNDKEKLAEKMEEIAERENVGFFARDAENVRQASVIVLIGTKLKSRGVPYCGFCGFENCEGKNQNGGICAFDVGDLGIAIGSAVSISANDRADNRIMFSAGKAAIELNLLGEDVEIVYGIPLSAKGKNIFFDRK</sequence>
<feature type="domain" description="DUF2148" evidence="1">
    <location>
        <begin position="108"/>
        <end position="175"/>
    </location>
</feature>
<dbReference type="PANTHER" id="PTHR40101:SF1">
    <property type="entry name" value="4FE-4S DOMAIN-CONTAINING PROTEIN"/>
    <property type="match status" value="1"/>
</dbReference>
<dbReference type="EMBL" id="MCIB01000036">
    <property type="protein sequence ID" value="RKD30039.1"/>
    <property type="molecule type" value="Genomic_DNA"/>
</dbReference>
<comment type="caution">
    <text evidence="2">The sequence shown here is derived from an EMBL/GenBank/DDBJ whole genome shotgun (WGS) entry which is preliminary data.</text>
</comment>
<organism evidence="2 3">
    <name type="scientific">Thermohalobacter berrensis</name>
    <dbReference type="NCBI Taxonomy" id="99594"/>
    <lineage>
        <taxon>Bacteria</taxon>
        <taxon>Bacillati</taxon>
        <taxon>Bacillota</taxon>
        <taxon>Tissierellia</taxon>
        <taxon>Tissierellales</taxon>
        <taxon>Thermohalobacteraceae</taxon>
        <taxon>Thermohalobacter</taxon>
    </lineage>
</organism>
<dbReference type="InterPro" id="IPR019224">
    <property type="entry name" value="DUF2148"/>
</dbReference>
<reference evidence="2 3" key="1">
    <citation type="submission" date="2016-08" db="EMBL/GenBank/DDBJ databases">
        <title>Novel Firmicutes and Novel Genomes.</title>
        <authorList>
            <person name="Poppleton D.I."/>
            <person name="Gribaldo S."/>
        </authorList>
    </citation>
    <scope>NUCLEOTIDE SEQUENCE [LARGE SCALE GENOMIC DNA]</scope>
    <source>
        <strain evidence="2 3">CTT3</strain>
    </source>
</reference>
<dbReference type="Pfam" id="PF09918">
    <property type="entry name" value="DUF2148"/>
    <property type="match status" value="1"/>
</dbReference>
<evidence type="ECO:0000259" key="1">
    <source>
        <dbReference type="Pfam" id="PF09918"/>
    </source>
</evidence>
<evidence type="ECO:0000313" key="2">
    <source>
        <dbReference type="EMBL" id="RKD30039.1"/>
    </source>
</evidence>